<dbReference type="OrthoDB" id="427480at2759"/>
<dbReference type="InterPro" id="IPR000719">
    <property type="entry name" value="Prot_kinase_dom"/>
</dbReference>
<dbReference type="Pfam" id="PF03109">
    <property type="entry name" value="ABC1"/>
    <property type="match status" value="1"/>
</dbReference>
<sequence>METHKTIFERLLEWLRLCWRRIGRVWLVTARSTEVVLRLSPLIILSPLALVSSHIFQSTLGSDLAWNYTIKAIQSMGPVAIKFCQWAATRRDIFPPFLCDRLSVLHDRGYPHSDDWTDQVLTEAFGDYRSKGLILDDVIGCGSAAQVYRGKLLTTKPIKNGSPHKNHSCQGNLYREVAVKVLHPRFQSSVDRDLFFIEIMADFLDSLPIEHIKMLNLPRVVEEFSVVLRDQADLTIEAKNLRRFRFNFYKDSEKREIESSIVFPQPVEGWTSSQVMVEDYVNDAVPIASFLKDSSPEGMEIRKELAGPLLRAFLKMVFTDNYIHCDLHPGNVLVKTALVSKSPSLWNSLFRGDDSNELEDEQIKRSIVFLDAGISTSLSPNDQKNLVDLFRAVIFNDGNRAGRLMIERAKHERCSEMEGCVDAFADGIQDIVSEFHDRRKEGLTLGAVRIGVLLSRVLDLCRVYGVEIDPAMANVVISTLVLEGLGRSLSPDLDLLTFAKPFVLGRGQV</sequence>
<name>A0A9K3KN41_9STRA</name>
<reference evidence="2" key="1">
    <citation type="journal article" date="2021" name="Sci. Rep.">
        <title>Diploid genomic architecture of Nitzschia inconspicua, an elite biomass production diatom.</title>
        <authorList>
            <person name="Oliver A."/>
            <person name="Podell S."/>
            <person name="Pinowska A."/>
            <person name="Traller J.C."/>
            <person name="Smith S.R."/>
            <person name="McClure R."/>
            <person name="Beliaev A."/>
            <person name="Bohutskyi P."/>
            <person name="Hill E.A."/>
            <person name="Rabines A."/>
            <person name="Zheng H."/>
            <person name="Allen L.Z."/>
            <person name="Kuo A."/>
            <person name="Grigoriev I.V."/>
            <person name="Allen A.E."/>
            <person name="Hazlebeck D."/>
            <person name="Allen E.E."/>
        </authorList>
    </citation>
    <scope>NUCLEOTIDE SEQUENCE</scope>
    <source>
        <strain evidence="2">Hildebrandi</strain>
    </source>
</reference>
<organism evidence="2 3">
    <name type="scientific">Nitzschia inconspicua</name>
    <dbReference type="NCBI Taxonomy" id="303405"/>
    <lineage>
        <taxon>Eukaryota</taxon>
        <taxon>Sar</taxon>
        <taxon>Stramenopiles</taxon>
        <taxon>Ochrophyta</taxon>
        <taxon>Bacillariophyta</taxon>
        <taxon>Bacillariophyceae</taxon>
        <taxon>Bacillariophycidae</taxon>
        <taxon>Bacillariales</taxon>
        <taxon>Bacillariaceae</taxon>
        <taxon>Nitzschia</taxon>
    </lineage>
</organism>
<proteinExistence type="predicted"/>
<dbReference type="PANTHER" id="PTHR45890">
    <property type="entry name" value="AARF DOMAIN CONTAINING KINASE 2 (PREDICTED)"/>
    <property type="match status" value="1"/>
</dbReference>
<evidence type="ECO:0000259" key="1">
    <source>
        <dbReference type="PROSITE" id="PS50011"/>
    </source>
</evidence>
<dbReference type="GO" id="GO:0004672">
    <property type="term" value="F:protein kinase activity"/>
    <property type="evidence" value="ECO:0007669"/>
    <property type="project" value="InterPro"/>
</dbReference>
<dbReference type="PANTHER" id="PTHR45890:SF1">
    <property type="entry name" value="AARF DOMAIN CONTAINING KINASE 2"/>
    <property type="match status" value="1"/>
</dbReference>
<accession>A0A9K3KN41</accession>
<feature type="domain" description="Protein kinase" evidence="1">
    <location>
        <begin position="133"/>
        <end position="509"/>
    </location>
</feature>
<evidence type="ECO:0000313" key="2">
    <source>
        <dbReference type="EMBL" id="KAG7346775.1"/>
    </source>
</evidence>
<dbReference type="InterPro" id="IPR004147">
    <property type="entry name" value="ABC1_dom"/>
</dbReference>
<dbReference type="PROSITE" id="PS50011">
    <property type="entry name" value="PROTEIN_KINASE_DOM"/>
    <property type="match status" value="1"/>
</dbReference>
<dbReference type="InterPro" id="IPR052402">
    <property type="entry name" value="ADCK_kinase"/>
</dbReference>
<evidence type="ECO:0000313" key="3">
    <source>
        <dbReference type="Proteomes" id="UP000693970"/>
    </source>
</evidence>
<dbReference type="EMBL" id="JAGRRH010000021">
    <property type="protein sequence ID" value="KAG7346775.1"/>
    <property type="molecule type" value="Genomic_DNA"/>
</dbReference>
<dbReference type="Proteomes" id="UP000693970">
    <property type="component" value="Unassembled WGS sequence"/>
</dbReference>
<keyword evidence="3" id="KW-1185">Reference proteome</keyword>
<reference evidence="2" key="2">
    <citation type="submission" date="2021-04" db="EMBL/GenBank/DDBJ databases">
        <authorList>
            <person name="Podell S."/>
        </authorList>
    </citation>
    <scope>NUCLEOTIDE SEQUENCE</scope>
    <source>
        <strain evidence="2">Hildebrandi</strain>
    </source>
</reference>
<gene>
    <name evidence="2" type="ORF">IV203_005844</name>
</gene>
<comment type="caution">
    <text evidence="2">The sequence shown here is derived from an EMBL/GenBank/DDBJ whole genome shotgun (WGS) entry which is preliminary data.</text>
</comment>
<protein>
    <submittedName>
        <fullName evidence="2">2-polyprenylphenol 6-hydroxylase</fullName>
    </submittedName>
</protein>
<dbReference type="AlphaFoldDB" id="A0A9K3KN41"/>
<dbReference type="GO" id="GO:0005524">
    <property type="term" value="F:ATP binding"/>
    <property type="evidence" value="ECO:0007669"/>
    <property type="project" value="InterPro"/>
</dbReference>